<sequence length="402" mass="48229">MDSVWQVAIPVEIVSEIFQYLSRPDRLACSVVCQKWHNALSRRYLWKKIVLHVDRDFLEPSTTLLVREYCKYIRTLEIGWNRPLVQNRWLPLKVHDLSKRVIHFICVLYENNIQLSCFKFFEWHDIYAFKKIIFHISRFLKTQSNLKKLIFHNINLPRTECIRVLESCLGSKFSVTSLEIHNNYYNFNTAFATLEFVVFLEQFWNLMELKLDYFILSRPRVMDVITENCNEKLTFLEIYVDEIDLHSIIIPEKQWKGLRKSCPDIKVSIKIKNICHYEQIKFIFLMKAIPLNYFTLISNNKLNHKVSRNFEATLLRLTRNYHDTLERINLDLKNNRENLDHVIFSMILTCPKLKKLYFDGILNDNMHLFYEICQYKKSAKGIIMKIFPNKYKSITNVVHMFS</sequence>
<evidence type="ECO:0000313" key="2">
    <source>
        <dbReference type="EnsemblMetazoa" id="XP_028128814.1"/>
    </source>
</evidence>
<accession>A0A6P7EZT5</accession>
<dbReference type="RefSeq" id="XP_028128814.1">
    <property type="nucleotide sequence ID" value="XM_028273013.1"/>
</dbReference>
<dbReference type="Gene3D" id="1.20.1280.50">
    <property type="match status" value="1"/>
</dbReference>
<protein>
    <submittedName>
        <fullName evidence="4">Uncharacterized protein LOC114325083</fullName>
    </submittedName>
</protein>
<dbReference type="InParanoid" id="A0A6P7EZT5"/>
<name>A0A6P7EZT5_DIAVI</name>
<dbReference type="KEGG" id="dvv:114325083"/>
<dbReference type="GeneID" id="114325083"/>
<dbReference type="SUPFAM" id="SSF81383">
    <property type="entry name" value="F-box domain"/>
    <property type="match status" value="1"/>
</dbReference>
<dbReference type="SMART" id="SM00256">
    <property type="entry name" value="FBOX"/>
    <property type="match status" value="1"/>
</dbReference>
<reference evidence="2" key="2">
    <citation type="submission" date="2025-05" db="UniProtKB">
        <authorList>
            <consortium name="EnsemblMetazoa"/>
        </authorList>
    </citation>
    <scope>IDENTIFICATION</scope>
</reference>
<dbReference type="Proteomes" id="UP001652700">
    <property type="component" value="Unplaced"/>
</dbReference>
<dbReference type="InterPro" id="IPR032675">
    <property type="entry name" value="LRR_dom_sf"/>
</dbReference>
<evidence type="ECO:0000313" key="4">
    <source>
        <dbReference type="RefSeq" id="XP_028128814.1"/>
    </source>
</evidence>
<dbReference type="EnsemblMetazoa" id="XM_028273013.2">
    <property type="protein sequence ID" value="XP_028128814.1"/>
    <property type="gene ID" value="LOC114325083"/>
</dbReference>
<reference evidence="4" key="1">
    <citation type="submission" date="2025-04" db="UniProtKB">
        <authorList>
            <consortium name="RefSeq"/>
        </authorList>
    </citation>
    <scope>IDENTIFICATION</scope>
    <source>
        <tissue evidence="4">Whole insect</tissue>
    </source>
</reference>
<gene>
    <name evidence="4" type="primary">LOC114325083</name>
</gene>
<dbReference type="PANTHER" id="PTHR20933">
    <property type="entry name" value="F-BOX ONLY PROTEIN 33"/>
    <property type="match status" value="1"/>
</dbReference>
<dbReference type="OrthoDB" id="9974792at2759"/>
<organism evidence="4">
    <name type="scientific">Diabrotica virgifera virgifera</name>
    <name type="common">western corn rootworm</name>
    <dbReference type="NCBI Taxonomy" id="50390"/>
    <lineage>
        <taxon>Eukaryota</taxon>
        <taxon>Metazoa</taxon>
        <taxon>Ecdysozoa</taxon>
        <taxon>Arthropoda</taxon>
        <taxon>Hexapoda</taxon>
        <taxon>Insecta</taxon>
        <taxon>Pterygota</taxon>
        <taxon>Neoptera</taxon>
        <taxon>Endopterygota</taxon>
        <taxon>Coleoptera</taxon>
        <taxon>Polyphaga</taxon>
        <taxon>Cucujiformia</taxon>
        <taxon>Chrysomeloidea</taxon>
        <taxon>Chrysomelidae</taxon>
        <taxon>Galerucinae</taxon>
        <taxon>Diabroticina</taxon>
        <taxon>Diabroticites</taxon>
        <taxon>Diabrotica</taxon>
    </lineage>
</organism>
<dbReference type="PANTHER" id="PTHR20933:SF3">
    <property type="entry name" value="F-BOX ONLY PROTEIN 33"/>
    <property type="match status" value="1"/>
</dbReference>
<dbReference type="InterPro" id="IPR036047">
    <property type="entry name" value="F-box-like_dom_sf"/>
</dbReference>
<proteinExistence type="predicted"/>
<dbReference type="GO" id="GO:0031398">
    <property type="term" value="P:positive regulation of protein ubiquitination"/>
    <property type="evidence" value="ECO:0007669"/>
    <property type="project" value="TreeGrafter"/>
</dbReference>
<dbReference type="InterPro" id="IPR001810">
    <property type="entry name" value="F-box_dom"/>
</dbReference>
<dbReference type="Pfam" id="PF12937">
    <property type="entry name" value="F-box-like"/>
    <property type="match status" value="1"/>
</dbReference>
<evidence type="ECO:0000313" key="3">
    <source>
        <dbReference type="Proteomes" id="UP001652700"/>
    </source>
</evidence>
<dbReference type="Gene3D" id="3.80.10.10">
    <property type="entry name" value="Ribonuclease Inhibitor"/>
    <property type="match status" value="1"/>
</dbReference>
<feature type="domain" description="F-box" evidence="1">
    <location>
        <begin position="3"/>
        <end position="49"/>
    </location>
</feature>
<dbReference type="SUPFAM" id="SSF52047">
    <property type="entry name" value="RNI-like"/>
    <property type="match status" value="1"/>
</dbReference>
<evidence type="ECO:0000259" key="1">
    <source>
        <dbReference type="PROSITE" id="PS50181"/>
    </source>
</evidence>
<dbReference type="AlphaFoldDB" id="A0A6P7EZT5"/>
<keyword evidence="3" id="KW-1185">Reference proteome</keyword>
<dbReference type="PROSITE" id="PS50181">
    <property type="entry name" value="FBOX"/>
    <property type="match status" value="1"/>
</dbReference>